<dbReference type="Proteomes" id="UP000019678">
    <property type="component" value="Unassembled WGS sequence"/>
</dbReference>
<feature type="domain" description="SnoaL-like" evidence="1">
    <location>
        <begin position="9"/>
        <end position="110"/>
    </location>
</feature>
<evidence type="ECO:0000259" key="1">
    <source>
        <dbReference type="Pfam" id="PF12680"/>
    </source>
</evidence>
<organism evidence="2 3">
    <name type="scientific">Chondromyces apiculatus DSM 436</name>
    <dbReference type="NCBI Taxonomy" id="1192034"/>
    <lineage>
        <taxon>Bacteria</taxon>
        <taxon>Pseudomonadati</taxon>
        <taxon>Myxococcota</taxon>
        <taxon>Polyangia</taxon>
        <taxon>Polyangiales</taxon>
        <taxon>Polyangiaceae</taxon>
        <taxon>Chondromyces</taxon>
    </lineage>
</organism>
<proteinExistence type="predicted"/>
<dbReference type="OrthoDB" id="582835at2"/>
<name>A0A017T9X0_9BACT</name>
<comment type="caution">
    <text evidence="2">The sequence shown here is derived from an EMBL/GenBank/DDBJ whole genome shotgun (WGS) entry which is preliminary data.</text>
</comment>
<evidence type="ECO:0000313" key="2">
    <source>
        <dbReference type="EMBL" id="EYF06048.1"/>
    </source>
</evidence>
<evidence type="ECO:0000313" key="3">
    <source>
        <dbReference type="Proteomes" id="UP000019678"/>
    </source>
</evidence>
<dbReference type="Pfam" id="PF12680">
    <property type="entry name" value="SnoaL_2"/>
    <property type="match status" value="1"/>
</dbReference>
<keyword evidence="3" id="KW-1185">Reference proteome</keyword>
<sequence>MGRNAEIIRVFYDAYNRRDWEALAAHLSPSVEWFHASRGERICGREAVTALLQSSAEAFPHAQIHVTGLHETGSTVASEWIYVVSGGKHPPSTHAMACDIKQLRHGKLVRGATYGDTLQMLLDLAGPSPKSELPRSEGLIPSSFPSPAIVPRAPRAPTIRFRAA</sequence>
<dbReference type="RefSeq" id="WP_044240666.1">
    <property type="nucleotide sequence ID" value="NZ_ASRX01000018.1"/>
</dbReference>
<gene>
    <name evidence="2" type="ORF">CAP_2238</name>
</gene>
<dbReference type="SUPFAM" id="SSF54427">
    <property type="entry name" value="NTF2-like"/>
    <property type="match status" value="1"/>
</dbReference>
<dbReference type="InterPro" id="IPR032710">
    <property type="entry name" value="NTF2-like_dom_sf"/>
</dbReference>
<reference evidence="2 3" key="1">
    <citation type="submission" date="2013-05" db="EMBL/GenBank/DDBJ databases">
        <title>Genome assembly of Chondromyces apiculatus DSM 436.</title>
        <authorList>
            <person name="Sharma G."/>
            <person name="Khatri I."/>
            <person name="Kaur C."/>
            <person name="Mayilraj S."/>
            <person name="Subramanian S."/>
        </authorList>
    </citation>
    <scope>NUCLEOTIDE SEQUENCE [LARGE SCALE GENOMIC DNA]</scope>
    <source>
        <strain evidence="2 3">DSM 436</strain>
    </source>
</reference>
<dbReference type="Gene3D" id="3.10.450.50">
    <property type="match status" value="1"/>
</dbReference>
<dbReference type="InterPro" id="IPR037401">
    <property type="entry name" value="SnoaL-like"/>
</dbReference>
<dbReference type="AlphaFoldDB" id="A0A017T9X0"/>
<protein>
    <recommendedName>
        <fullName evidence="1">SnoaL-like domain-containing protein</fullName>
    </recommendedName>
</protein>
<dbReference type="EMBL" id="ASRX01000018">
    <property type="protein sequence ID" value="EYF06048.1"/>
    <property type="molecule type" value="Genomic_DNA"/>
</dbReference>
<accession>A0A017T9X0</accession>